<dbReference type="PANTHER" id="PTHR43481:SF4">
    <property type="entry name" value="GLYCEROL-1-PHOSPHATE PHOSPHOHYDROLASE 1-RELATED"/>
    <property type="match status" value="1"/>
</dbReference>
<dbReference type="RefSeq" id="WP_345374879.1">
    <property type="nucleotide sequence ID" value="NZ_BAABLM010000002.1"/>
</dbReference>
<keyword evidence="1" id="KW-0378">Hydrolase</keyword>
<evidence type="ECO:0000313" key="2">
    <source>
        <dbReference type="Proteomes" id="UP001501295"/>
    </source>
</evidence>
<organism evidence="1 2">
    <name type="scientific">Frondihabitans cladoniiphilus</name>
    <dbReference type="NCBI Taxonomy" id="715785"/>
    <lineage>
        <taxon>Bacteria</taxon>
        <taxon>Bacillati</taxon>
        <taxon>Actinomycetota</taxon>
        <taxon>Actinomycetes</taxon>
        <taxon>Micrococcales</taxon>
        <taxon>Microbacteriaceae</taxon>
        <taxon>Frondihabitans</taxon>
    </lineage>
</organism>
<sequence>MTSSRPIDGTVFEAVLFDMDGTLVASTPAVNRSWARWGREQGLPENFRDTVGHGKPAGEIAAELLPADRVDEGAARIQAIEIEEIHDVTMLPGANEALDAVPGERKAIVTSCSTPLAEARMEAAGVHRPATIVTASDIVHGKPDPEPFLLGATRLGVDPTRVLVVEDAPAGLQSGRAAGMTTLAVVGTHEANELEADLVIDTLELVRFVPVDGGVRVEIVEKGTPRPARA</sequence>
<dbReference type="InterPro" id="IPR051806">
    <property type="entry name" value="HAD-like_SPP"/>
</dbReference>
<dbReference type="InterPro" id="IPR006439">
    <property type="entry name" value="HAD-SF_hydro_IA"/>
</dbReference>
<proteinExistence type="predicted"/>
<gene>
    <name evidence="1" type="ORF">GCM10025780_14520</name>
</gene>
<dbReference type="Proteomes" id="UP001501295">
    <property type="component" value="Unassembled WGS sequence"/>
</dbReference>
<dbReference type="InterPro" id="IPR023198">
    <property type="entry name" value="PGP-like_dom2"/>
</dbReference>
<dbReference type="PROSITE" id="PS01228">
    <property type="entry name" value="COF_1"/>
    <property type="match status" value="1"/>
</dbReference>
<dbReference type="InterPro" id="IPR023214">
    <property type="entry name" value="HAD_sf"/>
</dbReference>
<evidence type="ECO:0000313" key="1">
    <source>
        <dbReference type="EMBL" id="GAA4671751.1"/>
    </source>
</evidence>
<dbReference type="NCBIfam" id="TIGR01509">
    <property type="entry name" value="HAD-SF-IA-v3"/>
    <property type="match status" value="1"/>
</dbReference>
<name>A0ABP8VTP4_9MICO</name>
<dbReference type="Pfam" id="PF00702">
    <property type="entry name" value="Hydrolase"/>
    <property type="match status" value="1"/>
</dbReference>
<dbReference type="SUPFAM" id="SSF56784">
    <property type="entry name" value="HAD-like"/>
    <property type="match status" value="1"/>
</dbReference>
<comment type="caution">
    <text evidence="1">The sequence shown here is derived from an EMBL/GenBank/DDBJ whole genome shotgun (WGS) entry which is preliminary data.</text>
</comment>
<dbReference type="GO" id="GO:0016787">
    <property type="term" value="F:hydrolase activity"/>
    <property type="evidence" value="ECO:0007669"/>
    <property type="project" value="UniProtKB-KW"/>
</dbReference>
<keyword evidence="2" id="KW-1185">Reference proteome</keyword>
<accession>A0ABP8VTP4</accession>
<dbReference type="Gene3D" id="1.10.150.240">
    <property type="entry name" value="Putative phosphatase, domain 2"/>
    <property type="match status" value="1"/>
</dbReference>
<protein>
    <submittedName>
        <fullName evidence="1">HAD family hydrolase</fullName>
    </submittedName>
</protein>
<dbReference type="EMBL" id="BAABLM010000002">
    <property type="protein sequence ID" value="GAA4671751.1"/>
    <property type="molecule type" value="Genomic_DNA"/>
</dbReference>
<dbReference type="SFLD" id="SFLDG01129">
    <property type="entry name" value="C1.5:_HAD__Beta-PGM__Phosphata"/>
    <property type="match status" value="1"/>
</dbReference>
<dbReference type="PANTHER" id="PTHR43481">
    <property type="entry name" value="FRUCTOSE-1-PHOSPHATE PHOSPHATASE"/>
    <property type="match status" value="1"/>
</dbReference>
<dbReference type="SFLD" id="SFLDS00003">
    <property type="entry name" value="Haloacid_Dehalogenase"/>
    <property type="match status" value="1"/>
</dbReference>
<dbReference type="Gene3D" id="3.40.50.1000">
    <property type="entry name" value="HAD superfamily/HAD-like"/>
    <property type="match status" value="1"/>
</dbReference>
<dbReference type="InterPro" id="IPR036412">
    <property type="entry name" value="HAD-like_sf"/>
</dbReference>
<reference evidence="2" key="1">
    <citation type="journal article" date="2019" name="Int. J. Syst. Evol. Microbiol.">
        <title>The Global Catalogue of Microorganisms (GCM) 10K type strain sequencing project: providing services to taxonomists for standard genome sequencing and annotation.</title>
        <authorList>
            <consortium name="The Broad Institute Genomics Platform"/>
            <consortium name="The Broad Institute Genome Sequencing Center for Infectious Disease"/>
            <person name="Wu L."/>
            <person name="Ma J."/>
        </authorList>
    </citation>
    <scope>NUCLEOTIDE SEQUENCE [LARGE SCALE GENOMIC DNA]</scope>
    <source>
        <strain evidence="2">JCM 18956</strain>
    </source>
</reference>